<keyword evidence="1" id="KW-0732">Signal</keyword>
<keyword evidence="3" id="KW-1185">Reference proteome</keyword>
<evidence type="ECO:0000313" key="3">
    <source>
        <dbReference type="Proteomes" id="UP001240984"/>
    </source>
</evidence>
<comment type="caution">
    <text evidence="2">The sequence shown here is derived from an EMBL/GenBank/DDBJ whole genome shotgun (WGS) entry which is preliminary data.</text>
</comment>
<protein>
    <submittedName>
        <fullName evidence="2">Uncharacterized protein</fullName>
    </submittedName>
</protein>
<reference evidence="2 3" key="1">
    <citation type="submission" date="2023-07" db="EMBL/GenBank/DDBJ databases">
        <title>Sequencing the genomes of 1000 actinobacteria strains.</title>
        <authorList>
            <person name="Klenk H.-P."/>
        </authorList>
    </citation>
    <scope>NUCLEOTIDE SEQUENCE [LARGE SCALE GENOMIC DNA]</scope>
    <source>
        <strain evidence="2 3">DSM 44710</strain>
    </source>
</reference>
<feature type="signal peptide" evidence="1">
    <location>
        <begin position="1"/>
        <end position="28"/>
    </location>
</feature>
<evidence type="ECO:0000313" key="2">
    <source>
        <dbReference type="EMBL" id="MDP9794093.1"/>
    </source>
</evidence>
<name>A0ABT9MRN0_9ACTN</name>
<proteinExistence type="predicted"/>
<evidence type="ECO:0000256" key="1">
    <source>
        <dbReference type="SAM" id="SignalP"/>
    </source>
</evidence>
<accession>A0ABT9MRN0</accession>
<dbReference type="RefSeq" id="WP_306829215.1">
    <property type="nucleotide sequence ID" value="NZ_JAUSRA010000001.1"/>
</dbReference>
<dbReference type="Proteomes" id="UP001240984">
    <property type="component" value="Unassembled WGS sequence"/>
</dbReference>
<organism evidence="2 3">
    <name type="scientific">Catenuloplanes nepalensis</name>
    <dbReference type="NCBI Taxonomy" id="587533"/>
    <lineage>
        <taxon>Bacteria</taxon>
        <taxon>Bacillati</taxon>
        <taxon>Actinomycetota</taxon>
        <taxon>Actinomycetes</taxon>
        <taxon>Micromonosporales</taxon>
        <taxon>Micromonosporaceae</taxon>
        <taxon>Catenuloplanes</taxon>
    </lineage>
</organism>
<sequence length="255" mass="26018">MASPSLRALGAVSLAAALVLLAGAPAAAASPASPLEAASARAEATGQRVEVVSERTESSRVYAEPSGLLTLEASVNWYTGSSGWAYASSDNSAYASTSAPVGYNESNGLIYRSFFTFPAGALAGATVQNAYVQMLLEHSWSCTPTPATMWSAGALTGTPRTAWATPLQNRLATVSANANSSGACGSPQPRTTVNFAGSPVLGWIQTAATAGATDVTAGFSAAAADGTGENTVNRWKRFSTGDARLIVSYEPPVTR</sequence>
<gene>
    <name evidence="2" type="ORF">J2S43_002605</name>
</gene>
<dbReference type="EMBL" id="JAUSRA010000001">
    <property type="protein sequence ID" value="MDP9794093.1"/>
    <property type="molecule type" value="Genomic_DNA"/>
</dbReference>
<feature type="chain" id="PRO_5045998978" evidence="1">
    <location>
        <begin position="29"/>
        <end position="255"/>
    </location>
</feature>